<name>A0ABT9ZE19_9BACI</name>
<dbReference type="Gene3D" id="3.40.630.30">
    <property type="match status" value="1"/>
</dbReference>
<protein>
    <submittedName>
        <fullName evidence="2">RimJ/RimL family protein N-acetyltransferase</fullName>
    </submittedName>
</protein>
<evidence type="ECO:0000259" key="1">
    <source>
        <dbReference type="PROSITE" id="PS51186"/>
    </source>
</evidence>
<reference evidence="2 3" key="1">
    <citation type="submission" date="2023-07" db="EMBL/GenBank/DDBJ databases">
        <title>Genomic Encyclopedia of Type Strains, Phase IV (KMG-IV): sequencing the most valuable type-strain genomes for metagenomic binning, comparative biology and taxonomic classification.</title>
        <authorList>
            <person name="Goeker M."/>
        </authorList>
    </citation>
    <scope>NUCLEOTIDE SEQUENCE [LARGE SCALE GENOMIC DNA]</scope>
    <source>
        <strain evidence="2 3">DSM 29005</strain>
    </source>
</reference>
<dbReference type="PANTHER" id="PTHR43415:SF5">
    <property type="entry name" value="ACETYLTRANSFERASE"/>
    <property type="match status" value="1"/>
</dbReference>
<feature type="domain" description="N-acetyltransferase" evidence="1">
    <location>
        <begin position="1"/>
        <end position="81"/>
    </location>
</feature>
<dbReference type="InterPro" id="IPR000182">
    <property type="entry name" value="GNAT_dom"/>
</dbReference>
<evidence type="ECO:0000313" key="2">
    <source>
        <dbReference type="EMBL" id="MDQ0230061.1"/>
    </source>
</evidence>
<accession>A0ABT9ZE19</accession>
<organism evidence="2 3">
    <name type="scientific">Metabacillus malikii</name>
    <dbReference type="NCBI Taxonomy" id="1504265"/>
    <lineage>
        <taxon>Bacteria</taxon>
        <taxon>Bacillati</taxon>
        <taxon>Bacillota</taxon>
        <taxon>Bacilli</taxon>
        <taxon>Bacillales</taxon>
        <taxon>Bacillaceae</taxon>
        <taxon>Metabacillus</taxon>
    </lineage>
</organism>
<sequence>MLVGEQTLRGKGIGQLMMTQILKVAFEEHNLHRVSLGVFDFNFLAIACYESVGFVKEGLLRDARKMGEQYWSLWEMSMLKDEWEKRNEE</sequence>
<comment type="caution">
    <text evidence="2">The sequence shown here is derived from an EMBL/GenBank/DDBJ whole genome shotgun (WGS) entry which is preliminary data.</text>
</comment>
<dbReference type="Pfam" id="PF00583">
    <property type="entry name" value="Acetyltransf_1"/>
    <property type="match status" value="1"/>
</dbReference>
<evidence type="ECO:0000313" key="3">
    <source>
        <dbReference type="Proteomes" id="UP001234495"/>
    </source>
</evidence>
<dbReference type="PANTHER" id="PTHR43415">
    <property type="entry name" value="SPERMIDINE N(1)-ACETYLTRANSFERASE"/>
    <property type="match status" value="1"/>
</dbReference>
<dbReference type="PROSITE" id="PS51186">
    <property type="entry name" value="GNAT"/>
    <property type="match status" value="1"/>
</dbReference>
<dbReference type="EMBL" id="JAUSUD010000004">
    <property type="protein sequence ID" value="MDQ0230061.1"/>
    <property type="molecule type" value="Genomic_DNA"/>
</dbReference>
<dbReference type="InterPro" id="IPR016181">
    <property type="entry name" value="Acyl_CoA_acyltransferase"/>
</dbReference>
<keyword evidence="3" id="KW-1185">Reference proteome</keyword>
<proteinExistence type="predicted"/>
<dbReference type="Proteomes" id="UP001234495">
    <property type="component" value="Unassembled WGS sequence"/>
</dbReference>
<dbReference type="SUPFAM" id="SSF55729">
    <property type="entry name" value="Acyl-CoA N-acyltransferases (Nat)"/>
    <property type="match status" value="1"/>
</dbReference>
<gene>
    <name evidence="2" type="ORF">J2S19_001313</name>
</gene>